<reference evidence="2" key="1">
    <citation type="submission" date="2014-02" db="EMBL/GenBank/DDBJ databases">
        <title>Arenimycins C and D, pentangular polyphenols produced by an eDNA-derived gene cluster.</title>
        <authorList>
            <person name="Kang H.-S."/>
            <person name="Brady S.F."/>
        </authorList>
    </citation>
    <scope>NUCLEOTIDE SEQUENCE</scope>
</reference>
<feature type="domain" description="HTH marR-type" evidence="1">
    <location>
        <begin position="12"/>
        <end position="149"/>
    </location>
</feature>
<organism evidence="2">
    <name type="scientific">uncultured bacterium BAC-AB1442/1414/561</name>
    <dbReference type="NCBI Taxonomy" id="1562172"/>
    <lineage>
        <taxon>Bacteria</taxon>
        <taxon>environmental samples</taxon>
    </lineage>
</organism>
<protein>
    <submittedName>
        <fullName evidence="2">MarR family transcriptional regulator</fullName>
    </submittedName>
</protein>
<evidence type="ECO:0000259" key="1">
    <source>
        <dbReference type="PROSITE" id="PS50995"/>
    </source>
</evidence>
<proteinExistence type="predicted"/>
<name>A0A0C4S488_9BACT</name>
<dbReference type="PANTHER" id="PTHR33164:SF57">
    <property type="entry name" value="MARR-FAMILY TRANSCRIPTIONAL REGULATOR"/>
    <property type="match status" value="1"/>
</dbReference>
<dbReference type="PANTHER" id="PTHR33164">
    <property type="entry name" value="TRANSCRIPTIONAL REGULATOR, MARR FAMILY"/>
    <property type="match status" value="1"/>
</dbReference>
<dbReference type="AlphaFoldDB" id="A0A0C4S488"/>
<dbReference type="GO" id="GO:0006950">
    <property type="term" value="P:response to stress"/>
    <property type="evidence" value="ECO:0007669"/>
    <property type="project" value="TreeGrafter"/>
</dbReference>
<dbReference type="Gene3D" id="1.10.10.10">
    <property type="entry name" value="Winged helix-like DNA-binding domain superfamily/Winged helix DNA-binding domain"/>
    <property type="match status" value="1"/>
</dbReference>
<dbReference type="InterPro" id="IPR036388">
    <property type="entry name" value="WH-like_DNA-bd_sf"/>
</dbReference>
<dbReference type="GO" id="GO:0003700">
    <property type="term" value="F:DNA-binding transcription factor activity"/>
    <property type="evidence" value="ECO:0007669"/>
    <property type="project" value="InterPro"/>
</dbReference>
<sequence length="153" mass="16652">MRSATGAPIGPGVALFRLIRHWARRAPQRIALETTGSSEDVRRVVVVDIIAASRESRQATVDVRAVAEALNIDRSVASRMVADAVQAGLVKRGVSTTDGRHAALELTDEGRNLVAAARQWQDSVFEAYTGDWDPADRRTFAALLVRFVEAATR</sequence>
<dbReference type="SUPFAM" id="SSF46785">
    <property type="entry name" value="Winged helix' DNA-binding domain"/>
    <property type="match status" value="1"/>
</dbReference>
<dbReference type="SMART" id="SM00347">
    <property type="entry name" value="HTH_MARR"/>
    <property type="match status" value="1"/>
</dbReference>
<dbReference type="InterPro" id="IPR000835">
    <property type="entry name" value="HTH_MarR-typ"/>
</dbReference>
<dbReference type="Pfam" id="PF12802">
    <property type="entry name" value="MarR_2"/>
    <property type="match status" value="1"/>
</dbReference>
<evidence type="ECO:0000313" key="2">
    <source>
        <dbReference type="EMBL" id="AIW62982.1"/>
    </source>
</evidence>
<accession>A0A0C4S488</accession>
<dbReference type="InterPro" id="IPR036390">
    <property type="entry name" value="WH_DNA-bd_sf"/>
</dbReference>
<dbReference type="EMBL" id="KJ440489">
    <property type="protein sequence ID" value="AIW62982.1"/>
    <property type="molecule type" value="Genomic_DNA"/>
</dbReference>
<dbReference type="InterPro" id="IPR039422">
    <property type="entry name" value="MarR/SlyA-like"/>
</dbReference>
<dbReference type="PROSITE" id="PS50995">
    <property type="entry name" value="HTH_MARR_2"/>
    <property type="match status" value="1"/>
</dbReference>
<gene>
    <name evidence="2" type="primary">arn3</name>
</gene>